<feature type="compositionally biased region" description="Basic residues" evidence="1">
    <location>
        <begin position="1"/>
        <end position="10"/>
    </location>
</feature>
<feature type="compositionally biased region" description="Low complexity" evidence="1">
    <location>
        <begin position="15"/>
        <end position="24"/>
    </location>
</feature>
<feature type="transmembrane region" description="Helical" evidence="2">
    <location>
        <begin position="152"/>
        <end position="170"/>
    </location>
</feature>
<accession>A0A979FFL1</accession>
<sequence length="485" mass="53020">MNNKAKKLKKSSGSNLTNTLNNPNVISIQNDQKPDPNPTINRISVNANQFPFPNDHKSDHNPTINRISVNANQSPFPNDHPQATDYLPPTKFHPKIYRKTYPGVIGYPGYDMGAHHIYCGHHPYHQGLVNNSWSREGAAFQVGSEWIRADEVALVIIVLMLWFGAITMFINRWGKLRMLEPYQPAYSAPVSAAVRPANLAGPNGALGPQVAATGPTIQIQNPPELTFCRAKRIESLNSFRDNFREGYKDAYRYWGTPSKSFTSGLGISGMAGVWGAGSSTLGIGIGNIGGSFQEYRRASSGSTLGLAPSGSGIVENGLRSTEMSSCHAIGRSHSISGSAHRIHQCHVSSQNVCGERHGSNRDLFSGDRSGNNRDPCSSDRDGSTHNLLCGDHKSYHRPPPIINIADTSITITNTDDDSTSNSNSRNNSVSDLRNVACCVDCGDECCHHHHHHHRGGEFRPLSSQIKVRSAVDLVTLVMQEKRNCH</sequence>
<evidence type="ECO:0000313" key="5">
    <source>
        <dbReference type="RefSeq" id="XP_047735517.1"/>
    </source>
</evidence>
<feature type="region of interest" description="Disordered" evidence="1">
    <location>
        <begin position="362"/>
        <end position="382"/>
    </location>
</feature>
<evidence type="ECO:0000256" key="2">
    <source>
        <dbReference type="SAM" id="Phobius"/>
    </source>
</evidence>
<keyword evidence="2" id="KW-1133">Transmembrane helix</keyword>
<reference evidence="5" key="1">
    <citation type="submission" date="2025-08" db="UniProtKB">
        <authorList>
            <consortium name="RefSeq"/>
        </authorList>
    </citation>
    <scope>IDENTIFICATION</scope>
    <source>
        <tissue evidence="5">Whole organism</tissue>
    </source>
</reference>
<evidence type="ECO:0000313" key="4">
    <source>
        <dbReference type="Proteomes" id="UP000694843"/>
    </source>
</evidence>
<feature type="domain" description="Fibronectin type III" evidence="3">
    <location>
        <begin position="147"/>
        <end position="189"/>
    </location>
</feature>
<evidence type="ECO:0000256" key="1">
    <source>
        <dbReference type="SAM" id="MobiDB-lite"/>
    </source>
</evidence>
<protein>
    <submittedName>
        <fullName evidence="5">Uncharacterized protein LOC125177585</fullName>
    </submittedName>
</protein>
<dbReference type="GeneID" id="125177585"/>
<name>A0A979FFL1_HYAAZ</name>
<evidence type="ECO:0000259" key="3">
    <source>
        <dbReference type="Pfam" id="PF16066"/>
    </source>
</evidence>
<gene>
    <name evidence="5" type="primary">LOC125177585</name>
</gene>
<organism evidence="4 5">
    <name type="scientific">Hyalella azteca</name>
    <name type="common">Amphipod</name>
    <dbReference type="NCBI Taxonomy" id="294128"/>
    <lineage>
        <taxon>Eukaryota</taxon>
        <taxon>Metazoa</taxon>
        <taxon>Ecdysozoa</taxon>
        <taxon>Arthropoda</taxon>
        <taxon>Crustacea</taxon>
        <taxon>Multicrustacea</taxon>
        <taxon>Malacostraca</taxon>
        <taxon>Eumalacostraca</taxon>
        <taxon>Peracarida</taxon>
        <taxon>Amphipoda</taxon>
        <taxon>Senticaudata</taxon>
        <taxon>Talitrida</taxon>
        <taxon>Talitroidea</taxon>
        <taxon>Hyalellidae</taxon>
        <taxon>Hyalella</taxon>
    </lineage>
</organism>
<dbReference type="Pfam" id="PF16066">
    <property type="entry name" value="DUF4808"/>
    <property type="match status" value="1"/>
</dbReference>
<dbReference type="InterPro" id="IPR032073">
    <property type="entry name" value="FNDC5_C"/>
</dbReference>
<feature type="region of interest" description="Disordered" evidence="1">
    <location>
        <begin position="1"/>
        <end position="40"/>
    </location>
</feature>
<keyword evidence="2" id="KW-0812">Transmembrane</keyword>
<keyword evidence="2" id="KW-0472">Membrane</keyword>
<keyword evidence="4" id="KW-1185">Reference proteome</keyword>
<dbReference type="AlphaFoldDB" id="A0A979FFL1"/>
<proteinExistence type="predicted"/>
<dbReference type="PANTHER" id="PTHR21104:SF1">
    <property type="entry name" value="FIBRONECTIN TYPE III DOMAIN-CONTAINING PROTEIN"/>
    <property type="match status" value="1"/>
</dbReference>
<dbReference type="PANTHER" id="PTHR21104">
    <property type="entry name" value="FIBRONECTIN TYPE III DOMAIN-CONTAINING PROTEIN"/>
    <property type="match status" value="1"/>
</dbReference>
<dbReference type="OrthoDB" id="6424355at2759"/>
<dbReference type="Proteomes" id="UP000694843">
    <property type="component" value="Unplaced"/>
</dbReference>
<dbReference type="KEGG" id="hazt:125177585"/>
<dbReference type="RefSeq" id="XP_047735517.1">
    <property type="nucleotide sequence ID" value="XM_047879561.1"/>
</dbReference>